<keyword evidence="6 8" id="KW-1133">Transmembrane helix</keyword>
<evidence type="ECO:0000256" key="5">
    <source>
        <dbReference type="ARBA" id="ARBA00022692"/>
    </source>
</evidence>
<dbReference type="Proteomes" id="UP000008495">
    <property type="component" value="Unassembled WGS sequence"/>
</dbReference>
<dbReference type="Gene3D" id="1.10.3470.10">
    <property type="entry name" value="ABC transporter involved in vitamin B12 uptake, BtuC"/>
    <property type="match status" value="1"/>
</dbReference>
<evidence type="ECO:0000256" key="6">
    <source>
        <dbReference type="ARBA" id="ARBA00022989"/>
    </source>
</evidence>
<evidence type="ECO:0000313" key="9">
    <source>
        <dbReference type="EMBL" id="GAB78966.1"/>
    </source>
</evidence>
<dbReference type="InterPro" id="IPR000522">
    <property type="entry name" value="ABC_transptr_permease_BtuC"/>
</dbReference>
<gene>
    <name evidence="9" type="ORF">AUCHE_17_01820</name>
</gene>
<evidence type="ECO:0000256" key="7">
    <source>
        <dbReference type="ARBA" id="ARBA00023136"/>
    </source>
</evidence>
<evidence type="ECO:0000256" key="1">
    <source>
        <dbReference type="ARBA" id="ARBA00004651"/>
    </source>
</evidence>
<dbReference type="STRING" id="100225.SAMN05421595_0182"/>
<feature type="transmembrane region" description="Helical" evidence="8">
    <location>
        <begin position="133"/>
        <end position="155"/>
    </location>
</feature>
<keyword evidence="3" id="KW-0813">Transport</keyword>
<evidence type="ECO:0000256" key="8">
    <source>
        <dbReference type="SAM" id="Phobius"/>
    </source>
</evidence>
<dbReference type="GO" id="GO:0033214">
    <property type="term" value="P:siderophore-iron import into cell"/>
    <property type="evidence" value="ECO:0007669"/>
    <property type="project" value="TreeGrafter"/>
</dbReference>
<feature type="transmembrane region" description="Helical" evidence="8">
    <location>
        <begin position="265"/>
        <end position="287"/>
    </location>
</feature>
<dbReference type="GO" id="GO:0022857">
    <property type="term" value="F:transmembrane transporter activity"/>
    <property type="evidence" value="ECO:0007669"/>
    <property type="project" value="InterPro"/>
</dbReference>
<sequence length="318" mass="31730">MLLLALMVASLMFGSTKVPVEAIYAGLRHPDLSDPDQLVIATLRWPRTVVAVVAGVALGVAGVLMQALTRNPLAEPGILGVNSGAAAGVVATMTFLPALDVRGQLAAAFVGAAVAGGIVLVGGGVFTHDSDPVRLVLAGVATAAVLGSFSSFLVISNPQVFQSFRHWDAGAVNARPWPLIVAGAVLIAAASVLAVALASSLDALALGTEAGKAVGAHPGRTWAGSGLAVVVLAGTATALTGPVVLLGLLAPVAARAWLGPSVVRLLPVAALIGPVVLLFADIVGRLVIPPAEVHASVVCAAMGAVVFVAIARRGRLRG</sequence>
<feature type="transmembrane region" description="Helical" evidence="8">
    <location>
        <begin position="105"/>
        <end position="127"/>
    </location>
</feature>
<dbReference type="CDD" id="cd06550">
    <property type="entry name" value="TM_ABC_iron-siderophores_like"/>
    <property type="match status" value="1"/>
</dbReference>
<feature type="transmembrane region" description="Helical" evidence="8">
    <location>
        <begin position="293"/>
        <end position="311"/>
    </location>
</feature>
<comment type="similarity">
    <text evidence="2">Belongs to the binding-protein-dependent transport system permease family. FecCD subfamily.</text>
</comment>
<proteinExistence type="inferred from homology"/>
<dbReference type="PANTHER" id="PTHR30472">
    <property type="entry name" value="FERRIC ENTEROBACTIN TRANSPORT SYSTEM PERMEASE PROTEIN"/>
    <property type="match status" value="1"/>
</dbReference>
<dbReference type="Pfam" id="PF01032">
    <property type="entry name" value="FecCD"/>
    <property type="match status" value="1"/>
</dbReference>
<keyword evidence="10" id="KW-1185">Reference proteome</keyword>
<dbReference type="eggNOG" id="COG0609">
    <property type="taxonomic scope" value="Bacteria"/>
</dbReference>
<dbReference type="SUPFAM" id="SSF81345">
    <property type="entry name" value="ABC transporter involved in vitamin B12 uptake, BtuC"/>
    <property type="match status" value="1"/>
</dbReference>
<dbReference type="EMBL" id="BAGZ01000017">
    <property type="protein sequence ID" value="GAB78966.1"/>
    <property type="molecule type" value="Genomic_DNA"/>
</dbReference>
<dbReference type="GO" id="GO:0005886">
    <property type="term" value="C:plasma membrane"/>
    <property type="evidence" value="ECO:0007669"/>
    <property type="project" value="UniProtKB-SubCell"/>
</dbReference>
<keyword evidence="4" id="KW-1003">Cell membrane</keyword>
<evidence type="ECO:0000256" key="4">
    <source>
        <dbReference type="ARBA" id="ARBA00022475"/>
    </source>
</evidence>
<feature type="transmembrane region" description="Helical" evidence="8">
    <location>
        <begin position="176"/>
        <end position="198"/>
    </location>
</feature>
<keyword evidence="7 8" id="KW-0472">Membrane</keyword>
<reference evidence="9 10" key="1">
    <citation type="submission" date="2012-08" db="EMBL/GenBank/DDBJ databases">
        <title>Whole genome shotgun sequence of Austwickia chelonae NBRC 105200.</title>
        <authorList>
            <person name="Yoshida I."/>
            <person name="Hosoyama A."/>
            <person name="Tsuchikane K."/>
            <person name="Katsumata H."/>
            <person name="Ando Y."/>
            <person name="Ohji S."/>
            <person name="Hamada M."/>
            <person name="Tamura T."/>
            <person name="Yamazoe A."/>
            <person name="Yamazaki S."/>
            <person name="Fujita N."/>
        </authorList>
    </citation>
    <scope>NUCLEOTIDE SEQUENCE [LARGE SCALE GENOMIC DNA]</scope>
    <source>
        <strain evidence="9 10">NBRC 105200</strain>
    </source>
</reference>
<feature type="transmembrane region" description="Helical" evidence="8">
    <location>
        <begin position="227"/>
        <end position="253"/>
    </location>
</feature>
<evidence type="ECO:0000256" key="2">
    <source>
        <dbReference type="ARBA" id="ARBA00007935"/>
    </source>
</evidence>
<evidence type="ECO:0000313" key="10">
    <source>
        <dbReference type="Proteomes" id="UP000008495"/>
    </source>
</evidence>
<dbReference type="InterPro" id="IPR037294">
    <property type="entry name" value="ABC_BtuC-like"/>
</dbReference>
<organism evidence="9 10">
    <name type="scientific">Austwickia chelonae NBRC 105200</name>
    <dbReference type="NCBI Taxonomy" id="1184607"/>
    <lineage>
        <taxon>Bacteria</taxon>
        <taxon>Bacillati</taxon>
        <taxon>Actinomycetota</taxon>
        <taxon>Actinomycetes</taxon>
        <taxon>Micrococcales</taxon>
        <taxon>Dermatophilaceae</taxon>
        <taxon>Austwickia</taxon>
    </lineage>
</organism>
<name>K6UNG7_9MICO</name>
<protein>
    <submittedName>
        <fullName evidence="9">Putative iron-siderophore ABC transporter permease protein</fullName>
    </submittedName>
</protein>
<dbReference type="PANTHER" id="PTHR30472:SF1">
    <property type="entry name" value="FE(3+) DICITRATE TRANSPORT SYSTEM PERMEASE PROTEIN FECC-RELATED"/>
    <property type="match status" value="1"/>
</dbReference>
<comment type="caution">
    <text evidence="9">The sequence shown here is derived from an EMBL/GenBank/DDBJ whole genome shotgun (WGS) entry which is preliminary data.</text>
</comment>
<accession>K6UNG7</accession>
<keyword evidence="5 8" id="KW-0812">Transmembrane</keyword>
<feature type="transmembrane region" description="Helical" evidence="8">
    <location>
        <begin position="46"/>
        <end position="65"/>
    </location>
</feature>
<evidence type="ECO:0000256" key="3">
    <source>
        <dbReference type="ARBA" id="ARBA00022448"/>
    </source>
</evidence>
<dbReference type="AlphaFoldDB" id="K6UNG7"/>
<comment type="subcellular location">
    <subcellularLocation>
        <location evidence="1">Cell membrane</location>
        <topology evidence="1">Multi-pass membrane protein</topology>
    </subcellularLocation>
</comment>